<organism evidence="2 3">
    <name type="scientific">Rhodovibrio sodomensis</name>
    <dbReference type="NCBI Taxonomy" id="1088"/>
    <lineage>
        <taxon>Bacteria</taxon>
        <taxon>Pseudomonadati</taxon>
        <taxon>Pseudomonadota</taxon>
        <taxon>Alphaproteobacteria</taxon>
        <taxon>Rhodospirillales</taxon>
        <taxon>Rhodovibrionaceae</taxon>
        <taxon>Rhodovibrio</taxon>
    </lineage>
</organism>
<evidence type="ECO:0000313" key="2">
    <source>
        <dbReference type="EMBL" id="MBK1669162.1"/>
    </source>
</evidence>
<sequence length="224" mass="23624">MTRTPTDTPAQTAPPAAAGNLIARAEAFAIDAHAGQTRKGAAREPYVVHLAEVATLTRAFGGDDPAVAAAWLHDCIEDCAVVDSEIRAAFGATVADLVDELTDPPRTPRAQRRRLQVEEAATKSPQASLIKIADKTSNLRSVSMSPPRQWDAARKLGYVRWGVAVVAALPAPPDGALATFLDVVETARRASAGAPDADAWAIRRRAIGDRAVLAELARDADGGY</sequence>
<dbReference type="PANTHER" id="PTHR46246">
    <property type="entry name" value="GUANOSINE-3',5'-BIS(DIPHOSPHATE) 3'-PYROPHOSPHOHYDROLASE MESH1"/>
    <property type="match status" value="1"/>
</dbReference>
<keyword evidence="3" id="KW-1185">Reference proteome</keyword>
<evidence type="ECO:0000313" key="3">
    <source>
        <dbReference type="Proteomes" id="UP001296873"/>
    </source>
</evidence>
<dbReference type="SUPFAM" id="SSF109604">
    <property type="entry name" value="HD-domain/PDEase-like"/>
    <property type="match status" value="1"/>
</dbReference>
<feature type="domain" description="HD/PDEase" evidence="1">
    <location>
        <begin position="42"/>
        <end position="148"/>
    </location>
</feature>
<evidence type="ECO:0000259" key="1">
    <source>
        <dbReference type="SMART" id="SM00471"/>
    </source>
</evidence>
<reference evidence="2 3" key="1">
    <citation type="journal article" date="2020" name="Microorganisms">
        <title>Osmotic Adaptation and Compatible Solute Biosynthesis of Phototrophic Bacteria as Revealed from Genome Analyses.</title>
        <authorList>
            <person name="Imhoff J.F."/>
            <person name="Rahn T."/>
            <person name="Kunzel S."/>
            <person name="Keller A."/>
            <person name="Neulinger S.C."/>
        </authorList>
    </citation>
    <scope>NUCLEOTIDE SEQUENCE [LARGE SCALE GENOMIC DNA]</scope>
    <source>
        <strain evidence="2 3">DSM 9895</strain>
    </source>
</reference>
<dbReference type="RefSeq" id="WP_200341488.1">
    <property type="nucleotide sequence ID" value="NZ_NRRL01000040.1"/>
</dbReference>
<dbReference type="Gene3D" id="1.10.3210.10">
    <property type="entry name" value="Hypothetical protein af1432"/>
    <property type="match status" value="1"/>
</dbReference>
<gene>
    <name evidence="2" type="ORF">CKO28_14085</name>
</gene>
<name>A0ABS1DFA9_9PROT</name>
<dbReference type="InterPro" id="IPR003607">
    <property type="entry name" value="HD/PDEase_dom"/>
</dbReference>
<dbReference type="EMBL" id="NRRL01000040">
    <property type="protein sequence ID" value="MBK1669162.1"/>
    <property type="molecule type" value="Genomic_DNA"/>
</dbReference>
<accession>A0ABS1DFA9</accession>
<dbReference type="Proteomes" id="UP001296873">
    <property type="component" value="Unassembled WGS sequence"/>
</dbReference>
<protein>
    <recommendedName>
        <fullName evidence="1">HD/PDEase domain-containing protein</fullName>
    </recommendedName>
</protein>
<dbReference type="PANTHER" id="PTHR46246:SF1">
    <property type="entry name" value="GUANOSINE-3',5'-BIS(DIPHOSPHATE) 3'-PYROPHOSPHOHYDROLASE MESH1"/>
    <property type="match status" value="1"/>
</dbReference>
<dbReference type="Pfam" id="PF13328">
    <property type="entry name" value="HD_4"/>
    <property type="match status" value="1"/>
</dbReference>
<dbReference type="SMART" id="SM00471">
    <property type="entry name" value="HDc"/>
    <property type="match status" value="1"/>
</dbReference>
<dbReference type="InterPro" id="IPR052194">
    <property type="entry name" value="MESH1"/>
</dbReference>
<comment type="caution">
    <text evidence="2">The sequence shown here is derived from an EMBL/GenBank/DDBJ whole genome shotgun (WGS) entry which is preliminary data.</text>
</comment>
<proteinExistence type="predicted"/>